<dbReference type="InterPro" id="IPR042194">
    <property type="entry name" value="FHIPEP_1"/>
</dbReference>
<dbReference type="Gene3D" id="3.40.50.12790">
    <property type="entry name" value="FHIPEP family, domain 4"/>
    <property type="match status" value="1"/>
</dbReference>
<dbReference type="PROSITE" id="PS00994">
    <property type="entry name" value="FHIPEP"/>
    <property type="match status" value="1"/>
</dbReference>
<evidence type="ECO:0000256" key="4">
    <source>
        <dbReference type="ARBA" id="ARBA00022692"/>
    </source>
</evidence>
<name>A0AAJ4IA47_9VIBR</name>
<proteinExistence type="inferred from homology"/>
<evidence type="ECO:0000256" key="6">
    <source>
        <dbReference type="ARBA" id="ARBA00023136"/>
    </source>
</evidence>
<keyword evidence="6 7" id="KW-0472">Membrane</keyword>
<keyword evidence="8" id="KW-0969">Cilium</keyword>
<feature type="transmembrane region" description="Helical" evidence="7">
    <location>
        <begin position="73"/>
        <end position="90"/>
    </location>
</feature>
<feature type="transmembrane region" description="Helical" evidence="7">
    <location>
        <begin position="125"/>
        <end position="143"/>
    </location>
</feature>
<dbReference type="Pfam" id="PF00771">
    <property type="entry name" value="FHIPEP"/>
    <property type="match status" value="1"/>
</dbReference>
<reference evidence="8 9" key="1">
    <citation type="submission" date="2020-11" db="EMBL/GenBank/DDBJ databases">
        <title>Complete and Circularized Genome Assembly of a human isolate of Vibrio navarrensis biotype pommerensis with MiSeq and MinION Sequence Data.</title>
        <authorList>
            <person name="Schwartz K."/>
            <person name="Borowiak M."/>
            <person name="Deneke C."/>
            <person name="Balau V."/>
            <person name="Metelmann C."/>
            <person name="Strauch E."/>
        </authorList>
    </citation>
    <scope>NUCLEOTIDE SEQUENCE [LARGE SCALE GENOMIC DNA]</scope>
    <source>
        <strain evidence="8 9">20-VB00237</strain>
    </source>
</reference>
<accession>A0AAJ4IA47</accession>
<gene>
    <name evidence="7 8" type="primary">flhA</name>
    <name evidence="8" type="ORF">I3X05_12350</name>
</gene>
<dbReference type="Gene3D" id="3.40.30.60">
    <property type="entry name" value="FHIPEP family, domain 1"/>
    <property type="match status" value="1"/>
</dbReference>
<keyword evidence="8" id="KW-0282">Flagellum</keyword>
<dbReference type="InterPro" id="IPR042196">
    <property type="entry name" value="FHIPEP_4"/>
</dbReference>
<dbReference type="GO" id="GO:0009306">
    <property type="term" value="P:protein secretion"/>
    <property type="evidence" value="ECO:0007669"/>
    <property type="project" value="InterPro"/>
</dbReference>
<comment type="caution">
    <text evidence="7">Lacks conserved residue(s) required for the propagation of feature annotation.</text>
</comment>
<comment type="similarity">
    <text evidence="2 7">Belongs to the FHIPEP (flagella/HR/invasion proteins export pore) family.</text>
</comment>
<evidence type="ECO:0000313" key="9">
    <source>
        <dbReference type="Proteomes" id="UP000594435"/>
    </source>
</evidence>
<keyword evidence="7" id="KW-0813">Transport</keyword>
<dbReference type="GO" id="GO:0044780">
    <property type="term" value="P:bacterial-type flagellum assembly"/>
    <property type="evidence" value="ECO:0007669"/>
    <property type="project" value="InterPro"/>
</dbReference>
<organism evidence="8 9">
    <name type="scientific">Vibrio navarrensis</name>
    <dbReference type="NCBI Taxonomy" id="29495"/>
    <lineage>
        <taxon>Bacteria</taxon>
        <taxon>Pseudomonadati</taxon>
        <taxon>Pseudomonadota</taxon>
        <taxon>Gammaproteobacteria</taxon>
        <taxon>Vibrionales</taxon>
        <taxon>Vibrionaceae</taxon>
        <taxon>Vibrio</taxon>
    </lineage>
</organism>
<dbReference type="Gene3D" id="1.10.8.540">
    <property type="entry name" value="FHIPEP family, domain 3"/>
    <property type="match status" value="1"/>
</dbReference>
<feature type="transmembrane region" description="Helical" evidence="7">
    <location>
        <begin position="21"/>
        <end position="42"/>
    </location>
</feature>
<dbReference type="InterPro" id="IPR001712">
    <property type="entry name" value="T3SS_FHIPEP"/>
</dbReference>
<feature type="transmembrane region" description="Helical" evidence="7">
    <location>
        <begin position="243"/>
        <end position="270"/>
    </location>
</feature>
<keyword evidence="7" id="KW-0653">Protein transport</keyword>
<evidence type="ECO:0000256" key="1">
    <source>
        <dbReference type="ARBA" id="ARBA00004651"/>
    </source>
</evidence>
<dbReference type="PANTHER" id="PTHR30161:SF1">
    <property type="entry name" value="FLAGELLAR BIOSYNTHESIS PROTEIN FLHA-RELATED"/>
    <property type="match status" value="1"/>
</dbReference>
<evidence type="ECO:0000256" key="2">
    <source>
        <dbReference type="ARBA" id="ARBA00008835"/>
    </source>
</evidence>
<sequence length="700" mass="75975">MAKKFTLPFADKLPKIPQRSMPAIGAPVMVLATLAMVVLPIPAFLLDMFFTFNIALSMVVLLVTVYTRRPLDFAAFPTVLLIATLLRLALNVASTRVVLLKGHEGGDAAGNVIEAFGNVVIGGNYAVGLVVFLILMIINFMVVTKGAGRISEVSARFTLDALPGKQMAIDADLNAGLIDQEQARLRRFEVTKEADFYGSMDGASKFVKGDAIAGILILFINIIGGLSIGMAQHSLGFSEAIQIYTLLTIGDGLVAQIPSLLLSIAAAMMVTRQNTDEDMGEQLIFQMFDNPKALMITAAILGVMGIVPGMPHFSFLLLAIAAGAGAYFIDKKHKQKAKQPKTPAVIDTSNAPSVRELSWDDVQPVDIIGLEVGYRLIPLVDRDQGGELLERVKGVRKKLSQDFGFLIPPVHIRDNLELTPNSYRITLMGVAVGEAEIRPDQELAINPGQVYGMIDGEPTIDPAFGLEAVWIRPEQREHAQALGYTVVDSSTVLATHMSQLLTNNASQLLGHEEVQNLLEMLGRSAPKLVENFVPDQLPLGVVVKVLQNLLNEAIPIRDIRTIVQTMAEYSSKSQEPDILTAAVRISLKRLIVQEINGIEPELPVITLIPELEQILHQTMQASGGESAGIEPGLAERLQASLSMATQEQELKGEPAVLLTSGMLRSTLAKFVKNTIPNLRVLSYQEIPDEKQIRIVQAVGN</sequence>
<dbReference type="Proteomes" id="UP000594435">
    <property type="component" value="Chromosome 1"/>
</dbReference>
<dbReference type="AlphaFoldDB" id="A0AAJ4IA47"/>
<protein>
    <recommendedName>
        <fullName evidence="7">Flagellar biosynthesis protein FlhA</fullName>
    </recommendedName>
</protein>
<dbReference type="PANTHER" id="PTHR30161">
    <property type="entry name" value="FLAGELLAR EXPORT PROTEIN, MEMBRANE FLHA SUBUNIT-RELATED"/>
    <property type="match status" value="1"/>
</dbReference>
<dbReference type="PIRSF" id="PIRSF005419">
    <property type="entry name" value="FlhA"/>
    <property type="match status" value="1"/>
</dbReference>
<comment type="subcellular location">
    <subcellularLocation>
        <location evidence="1 7">Cell membrane</location>
        <topology evidence="1 7">Multi-pass membrane protein</topology>
    </subcellularLocation>
</comment>
<feature type="transmembrane region" description="Helical" evidence="7">
    <location>
        <begin position="48"/>
        <end position="66"/>
    </location>
</feature>
<dbReference type="EMBL" id="CP065217">
    <property type="protein sequence ID" value="QPL52789.1"/>
    <property type="molecule type" value="Genomic_DNA"/>
</dbReference>
<keyword evidence="7" id="KW-1006">Bacterial flagellum protein export</keyword>
<dbReference type="PRINTS" id="PR00949">
    <property type="entry name" value="TYPE3IMAPROT"/>
</dbReference>
<keyword evidence="8" id="KW-0966">Cell projection</keyword>
<dbReference type="RefSeq" id="WP_045570498.1">
    <property type="nucleotide sequence ID" value="NZ_CP065217.1"/>
</dbReference>
<keyword evidence="5 7" id="KW-1133">Transmembrane helix</keyword>
<dbReference type="GO" id="GO:0005886">
    <property type="term" value="C:plasma membrane"/>
    <property type="evidence" value="ECO:0007669"/>
    <property type="project" value="UniProtKB-SubCell"/>
</dbReference>
<dbReference type="NCBIfam" id="TIGR01398">
    <property type="entry name" value="FlhA"/>
    <property type="match status" value="1"/>
</dbReference>
<evidence type="ECO:0000256" key="3">
    <source>
        <dbReference type="ARBA" id="ARBA00022475"/>
    </source>
</evidence>
<comment type="function">
    <text evidence="7">Required for formation of the rod structure of the flagellar apparatus. Together with FliI and FliH, may constitute the export apparatus of flagellin.</text>
</comment>
<dbReference type="InterPro" id="IPR042193">
    <property type="entry name" value="FHIPEP_3"/>
</dbReference>
<evidence type="ECO:0000313" key="8">
    <source>
        <dbReference type="EMBL" id="QPL52789.1"/>
    </source>
</evidence>
<dbReference type="InterPro" id="IPR006301">
    <property type="entry name" value="FlhA"/>
</dbReference>
<keyword evidence="7" id="KW-1005">Bacterial flagellum biogenesis</keyword>
<keyword evidence="4 7" id="KW-0812">Transmembrane</keyword>
<feature type="transmembrane region" description="Helical" evidence="7">
    <location>
        <begin position="211"/>
        <end position="231"/>
    </location>
</feature>
<keyword evidence="3 7" id="KW-1003">Cell membrane</keyword>
<evidence type="ECO:0000256" key="5">
    <source>
        <dbReference type="ARBA" id="ARBA00022989"/>
    </source>
</evidence>
<evidence type="ECO:0000256" key="7">
    <source>
        <dbReference type="RuleBase" id="RU364093"/>
    </source>
</evidence>
<dbReference type="InterPro" id="IPR025505">
    <property type="entry name" value="FHIPEP_CS"/>
</dbReference>